<proteinExistence type="predicted"/>
<dbReference type="Gene3D" id="3.60.60.10">
    <property type="entry name" value="Penicillin V Acylase, Chain A"/>
    <property type="match status" value="1"/>
</dbReference>
<dbReference type="PATRIC" id="fig|649747.3.peg.4082"/>
<evidence type="ECO:0000313" key="2">
    <source>
        <dbReference type="EMBL" id="ERI07410.1"/>
    </source>
</evidence>
<dbReference type="Proteomes" id="UP000016511">
    <property type="component" value="Unassembled WGS sequence"/>
</dbReference>
<evidence type="ECO:0000313" key="3">
    <source>
        <dbReference type="Proteomes" id="UP000016511"/>
    </source>
</evidence>
<sequence length="120" mass="13128">MNSALPIMFVFLIAAIFLAIRSGWGKKMNLEQWAVGGRSFGIVFVFLLLAGEFFTTFTFLGGSPDGICRHGEALAPDLGRPLISSTVFSIIMNMSQGTFELAAGQPCKTSYKMYGFTLRE</sequence>
<accession>U1WXJ4</accession>
<protein>
    <submittedName>
        <fullName evidence="2">Uncharacterized protein</fullName>
    </submittedName>
</protein>
<dbReference type="STRING" id="649747.HMPREF0083_04521"/>
<dbReference type="EMBL" id="AWSJ01000278">
    <property type="protein sequence ID" value="ERI07410.1"/>
    <property type="molecule type" value="Genomic_DNA"/>
</dbReference>
<name>U1WXJ4_ANEAE</name>
<keyword evidence="1" id="KW-0472">Membrane</keyword>
<dbReference type="eggNOG" id="COG0591">
    <property type="taxonomic scope" value="Bacteria"/>
</dbReference>
<keyword evidence="3" id="KW-1185">Reference proteome</keyword>
<organism evidence="2 3">
    <name type="scientific">Aneurinibacillus aneurinilyticus ATCC 12856</name>
    <dbReference type="NCBI Taxonomy" id="649747"/>
    <lineage>
        <taxon>Bacteria</taxon>
        <taxon>Bacillati</taxon>
        <taxon>Bacillota</taxon>
        <taxon>Bacilli</taxon>
        <taxon>Bacillales</taxon>
        <taxon>Paenibacillaceae</taxon>
        <taxon>Aneurinibacillus group</taxon>
        <taxon>Aneurinibacillus</taxon>
    </lineage>
</organism>
<gene>
    <name evidence="2" type="ORF">HMPREF0083_04521</name>
</gene>
<keyword evidence="1" id="KW-0812">Transmembrane</keyword>
<evidence type="ECO:0000256" key="1">
    <source>
        <dbReference type="SAM" id="Phobius"/>
    </source>
</evidence>
<comment type="caution">
    <text evidence="2">The sequence shown here is derived from an EMBL/GenBank/DDBJ whole genome shotgun (WGS) entry which is preliminary data.</text>
</comment>
<dbReference type="AlphaFoldDB" id="U1WXJ4"/>
<keyword evidence="1" id="KW-1133">Transmembrane helix</keyword>
<dbReference type="HOGENOM" id="CLU_2044824_0_0_9"/>
<reference evidence="2 3" key="1">
    <citation type="submission" date="2013-08" db="EMBL/GenBank/DDBJ databases">
        <authorList>
            <person name="Weinstock G."/>
            <person name="Sodergren E."/>
            <person name="Wylie T."/>
            <person name="Fulton L."/>
            <person name="Fulton R."/>
            <person name="Fronick C."/>
            <person name="O'Laughlin M."/>
            <person name="Godfrey J."/>
            <person name="Miner T."/>
            <person name="Herter B."/>
            <person name="Appelbaum E."/>
            <person name="Cordes M."/>
            <person name="Lek S."/>
            <person name="Wollam A."/>
            <person name="Pepin K.H."/>
            <person name="Palsikar V.B."/>
            <person name="Mitreva M."/>
            <person name="Wilson R.K."/>
        </authorList>
    </citation>
    <scope>NUCLEOTIDE SEQUENCE [LARGE SCALE GENOMIC DNA]</scope>
    <source>
        <strain evidence="2 3">ATCC 12856</strain>
    </source>
</reference>
<feature type="transmembrane region" description="Helical" evidence="1">
    <location>
        <begin position="41"/>
        <end position="60"/>
    </location>
</feature>